<dbReference type="AlphaFoldDB" id="A0AAD7VY69"/>
<sequence>MELHPKNQQRSIDPNSATIYHHCQPSCTQLLLNGKSTTKQPRPKVDRVKHSQTMGLTKLFSLEELNTSINTLKTGKAIGLDNIFTEEIKHFGPLMRKWTSS</sequence>
<evidence type="ECO:0000313" key="1">
    <source>
        <dbReference type="EMBL" id="KAJ8357927.1"/>
    </source>
</evidence>
<comment type="caution">
    <text evidence="1">The sequence shown here is derived from an EMBL/GenBank/DDBJ whole genome shotgun (WGS) entry which is preliminary data.</text>
</comment>
<dbReference type="InterPro" id="IPR052560">
    <property type="entry name" value="RdDP_mobile_element"/>
</dbReference>
<accession>A0AAD7VY69</accession>
<name>A0AAD7VY69_9TELE</name>
<reference evidence="1" key="1">
    <citation type="journal article" date="2023" name="Science">
        <title>Genome structures resolve the early diversification of teleost fishes.</title>
        <authorList>
            <person name="Parey E."/>
            <person name="Louis A."/>
            <person name="Montfort J."/>
            <person name="Bouchez O."/>
            <person name="Roques C."/>
            <person name="Iampietro C."/>
            <person name="Lluch J."/>
            <person name="Castinel A."/>
            <person name="Donnadieu C."/>
            <person name="Desvignes T."/>
            <person name="Floi Bucao C."/>
            <person name="Jouanno E."/>
            <person name="Wen M."/>
            <person name="Mejri S."/>
            <person name="Dirks R."/>
            <person name="Jansen H."/>
            <person name="Henkel C."/>
            <person name="Chen W.J."/>
            <person name="Zahm M."/>
            <person name="Cabau C."/>
            <person name="Klopp C."/>
            <person name="Thompson A.W."/>
            <person name="Robinson-Rechavi M."/>
            <person name="Braasch I."/>
            <person name="Lecointre G."/>
            <person name="Bobe J."/>
            <person name="Postlethwait J.H."/>
            <person name="Berthelot C."/>
            <person name="Roest Crollius H."/>
            <person name="Guiguen Y."/>
        </authorList>
    </citation>
    <scope>NUCLEOTIDE SEQUENCE</scope>
    <source>
        <strain evidence="1">NC1722</strain>
    </source>
</reference>
<keyword evidence="2" id="KW-1185">Reference proteome</keyword>
<dbReference type="Proteomes" id="UP001221898">
    <property type="component" value="Unassembled WGS sequence"/>
</dbReference>
<gene>
    <name evidence="1" type="ORF">AAFF_G00055380</name>
</gene>
<organism evidence="1 2">
    <name type="scientific">Aldrovandia affinis</name>
    <dbReference type="NCBI Taxonomy" id="143900"/>
    <lineage>
        <taxon>Eukaryota</taxon>
        <taxon>Metazoa</taxon>
        <taxon>Chordata</taxon>
        <taxon>Craniata</taxon>
        <taxon>Vertebrata</taxon>
        <taxon>Euteleostomi</taxon>
        <taxon>Actinopterygii</taxon>
        <taxon>Neopterygii</taxon>
        <taxon>Teleostei</taxon>
        <taxon>Notacanthiformes</taxon>
        <taxon>Halosauridae</taxon>
        <taxon>Aldrovandia</taxon>
    </lineage>
</organism>
<protein>
    <submittedName>
        <fullName evidence="1">Uncharacterized protein</fullName>
    </submittedName>
</protein>
<dbReference type="PANTHER" id="PTHR36688:SF1">
    <property type="entry name" value="ENDONUCLEASE_EXONUCLEASE_PHOSPHATASE DOMAIN-CONTAINING PROTEIN"/>
    <property type="match status" value="1"/>
</dbReference>
<proteinExistence type="predicted"/>
<dbReference type="PANTHER" id="PTHR36688">
    <property type="entry name" value="ENDO/EXONUCLEASE/PHOSPHATASE DOMAIN-CONTAINING PROTEIN"/>
    <property type="match status" value="1"/>
</dbReference>
<dbReference type="EMBL" id="JAINUG010001310">
    <property type="protein sequence ID" value="KAJ8357927.1"/>
    <property type="molecule type" value="Genomic_DNA"/>
</dbReference>
<evidence type="ECO:0000313" key="2">
    <source>
        <dbReference type="Proteomes" id="UP001221898"/>
    </source>
</evidence>